<evidence type="ECO:0000256" key="9">
    <source>
        <dbReference type="PIRSR" id="PIRSR000005-2"/>
    </source>
</evidence>
<feature type="binding site" description="covalent" evidence="8">
    <location>
        <position position="137"/>
    </location>
    <ligand>
        <name>heme c</name>
        <dbReference type="ChEBI" id="CHEBI:61717"/>
        <label>2</label>
    </ligand>
</feature>
<feature type="binding site" description="axial binding residue" evidence="9">
    <location>
        <position position="138"/>
    </location>
    <ligand>
        <name>heme c</name>
        <dbReference type="ChEBI" id="CHEBI:61717"/>
        <label>2</label>
    </ligand>
    <ligandPart>
        <name>Fe</name>
        <dbReference type="ChEBI" id="CHEBI:18248"/>
    </ligandPart>
</feature>
<dbReference type="GO" id="GO:0009055">
    <property type="term" value="F:electron transfer activity"/>
    <property type="evidence" value="ECO:0007669"/>
    <property type="project" value="InterPro"/>
</dbReference>
<keyword evidence="7 9" id="KW-0408">Iron</keyword>
<evidence type="ECO:0000256" key="6">
    <source>
        <dbReference type="ARBA" id="ARBA00022982"/>
    </source>
</evidence>
<dbReference type="eggNOG" id="COG2863">
    <property type="taxonomic scope" value="Bacteria"/>
</dbReference>
<dbReference type="InterPro" id="IPR024167">
    <property type="entry name" value="Cytochrome_c4-like"/>
</dbReference>
<dbReference type="GO" id="GO:0020037">
    <property type="term" value="F:heme binding"/>
    <property type="evidence" value="ECO:0007669"/>
    <property type="project" value="InterPro"/>
</dbReference>
<dbReference type="Pfam" id="PF00034">
    <property type="entry name" value="Cytochrom_C"/>
    <property type="match status" value="2"/>
</dbReference>
<keyword evidence="13" id="KW-1185">Reference proteome</keyword>
<name>A0A089ZR55_9PSED</name>
<feature type="binding site" description="axial binding residue" evidence="9">
    <location>
        <position position="81"/>
    </location>
    <ligand>
        <name>heme c</name>
        <dbReference type="ChEBI" id="CHEBI:61717"/>
        <label>1</label>
    </ligand>
    <ligandPart>
        <name>Fe</name>
        <dbReference type="ChEBI" id="CHEBI:18248"/>
    </ligandPart>
</feature>
<evidence type="ECO:0000256" key="1">
    <source>
        <dbReference type="ARBA" id="ARBA00004418"/>
    </source>
</evidence>
<dbReference type="PIRSF" id="PIRSF000005">
    <property type="entry name" value="Cytochrome_c4"/>
    <property type="match status" value="1"/>
</dbReference>
<feature type="binding site" description="axial binding residue" evidence="9">
    <location>
        <position position="42"/>
    </location>
    <ligand>
        <name>heme c</name>
        <dbReference type="ChEBI" id="CHEBI:61717"/>
        <label>1</label>
    </ligand>
    <ligandPart>
        <name>Fe</name>
        <dbReference type="ChEBI" id="CHEBI:18248"/>
    </ligandPart>
</feature>
<organism evidence="12 13">
    <name type="scientific">Pseudomonas rhizosphaerae</name>
    <dbReference type="NCBI Taxonomy" id="216142"/>
    <lineage>
        <taxon>Bacteria</taxon>
        <taxon>Pseudomonadati</taxon>
        <taxon>Pseudomonadota</taxon>
        <taxon>Gammaproteobacteria</taxon>
        <taxon>Pseudomonadales</taxon>
        <taxon>Pseudomonadaceae</taxon>
        <taxon>Pseudomonas</taxon>
    </lineage>
</organism>
<keyword evidence="6" id="KW-0249">Electron transport</keyword>
<feature type="binding site" description="axial binding residue" evidence="9">
    <location>
        <position position="179"/>
    </location>
    <ligand>
        <name>heme c</name>
        <dbReference type="ChEBI" id="CHEBI:61717"/>
        <label>2</label>
    </ligand>
    <ligandPart>
        <name>Fe</name>
        <dbReference type="ChEBI" id="CHEBI:18248"/>
    </ligandPart>
</feature>
<evidence type="ECO:0000313" key="12">
    <source>
        <dbReference type="EMBL" id="AIS18791.1"/>
    </source>
</evidence>
<evidence type="ECO:0000259" key="11">
    <source>
        <dbReference type="PROSITE" id="PS51007"/>
    </source>
</evidence>
<evidence type="ECO:0000256" key="4">
    <source>
        <dbReference type="ARBA" id="ARBA00022723"/>
    </source>
</evidence>
<gene>
    <name evidence="12" type="ORF">LT40_15950</name>
</gene>
<dbReference type="AlphaFoldDB" id="A0A089ZR55"/>
<dbReference type="HOGENOM" id="CLU_076280_2_1_6"/>
<feature type="binding site" description="covalent" evidence="8">
    <location>
        <position position="134"/>
    </location>
    <ligand>
        <name>heme c</name>
        <dbReference type="ChEBI" id="CHEBI:61717"/>
        <label>2</label>
    </ligand>
</feature>
<dbReference type="OrthoDB" id="9773456at2"/>
<evidence type="ECO:0000256" key="7">
    <source>
        <dbReference type="ARBA" id="ARBA00023004"/>
    </source>
</evidence>
<dbReference type="SUPFAM" id="SSF46626">
    <property type="entry name" value="Cytochrome c"/>
    <property type="match status" value="2"/>
</dbReference>
<evidence type="ECO:0000313" key="13">
    <source>
        <dbReference type="Proteomes" id="UP000029499"/>
    </source>
</evidence>
<dbReference type="EMBL" id="CP009533">
    <property type="protein sequence ID" value="AIS18791.1"/>
    <property type="molecule type" value="Genomic_DNA"/>
</dbReference>
<sequence>MSAIRVMGLLCALLASGATSAAGLVGDSARGQPLTTLCAACHGPNGNSLVPIFPTLAGQGERYLNQQLLDIREDRRVVPEMAGMLTELGDQDLLDIATWYASQKPTPGEAQAAAPRRGQDLYRGGDLALGLPACSGCHSPDGAGAALAGFPRLGGQHAPYLIKRLTDFRQGDDAAAPIMHRIAAKLNDDDIAALAAYIQALR</sequence>
<dbReference type="InterPro" id="IPR050597">
    <property type="entry name" value="Cytochrome_c_Oxidase_Subunit"/>
</dbReference>
<dbReference type="RefSeq" id="WP_043191917.1">
    <property type="nucleotide sequence ID" value="NZ_CP009533.1"/>
</dbReference>
<dbReference type="GO" id="GO:0005506">
    <property type="term" value="F:iron ion binding"/>
    <property type="evidence" value="ECO:0007669"/>
    <property type="project" value="InterPro"/>
</dbReference>
<feature type="domain" description="Cytochrome c" evidence="11">
    <location>
        <begin position="26"/>
        <end position="202"/>
    </location>
</feature>
<feature type="binding site" description="covalent" evidence="8">
    <location>
        <position position="38"/>
    </location>
    <ligand>
        <name>heme c</name>
        <dbReference type="ChEBI" id="CHEBI:61717"/>
        <label>1</label>
    </ligand>
</feature>
<accession>A0A089ZR55</accession>
<comment type="PTM">
    <text evidence="8">Binds 2 heme c groups covalently per subunit.</text>
</comment>
<dbReference type="KEGG" id="prh:LT40_15950"/>
<evidence type="ECO:0000256" key="10">
    <source>
        <dbReference type="SAM" id="SignalP"/>
    </source>
</evidence>
<keyword evidence="4 9" id="KW-0479">Metal-binding</keyword>
<feature type="chain" id="PRO_5001852599" evidence="10">
    <location>
        <begin position="22"/>
        <end position="202"/>
    </location>
</feature>
<dbReference type="GO" id="GO:0042597">
    <property type="term" value="C:periplasmic space"/>
    <property type="evidence" value="ECO:0007669"/>
    <property type="project" value="UniProtKB-SubCell"/>
</dbReference>
<proteinExistence type="predicted"/>
<dbReference type="Proteomes" id="UP000029499">
    <property type="component" value="Chromosome"/>
</dbReference>
<reference evidence="12 13" key="1">
    <citation type="journal article" date="2015" name="J. Biotechnol.">
        <title>Complete genome sequence of Pseudomonas rhizosphaerae IH5T (=DSM 16299T), a phosphate-solubilizing rhizobacterium for bacterial biofertilizer.</title>
        <authorList>
            <person name="Kwak Y."/>
            <person name="Jung B.K."/>
            <person name="Shin J.H."/>
        </authorList>
    </citation>
    <scope>NUCLEOTIDE SEQUENCE [LARGE SCALE GENOMIC DNA]</scope>
    <source>
        <strain evidence="12">DSM 16299</strain>
    </source>
</reference>
<keyword evidence="2" id="KW-0813">Transport</keyword>
<dbReference type="PANTHER" id="PTHR33751:SF9">
    <property type="entry name" value="CYTOCHROME C4"/>
    <property type="match status" value="1"/>
</dbReference>
<keyword evidence="3 8" id="KW-0349">Heme</keyword>
<evidence type="ECO:0000256" key="5">
    <source>
        <dbReference type="ARBA" id="ARBA00022764"/>
    </source>
</evidence>
<dbReference type="PANTHER" id="PTHR33751">
    <property type="entry name" value="CBB3-TYPE CYTOCHROME C OXIDASE SUBUNIT FIXP"/>
    <property type="match status" value="1"/>
</dbReference>
<keyword evidence="5" id="KW-0574">Periplasm</keyword>
<dbReference type="PROSITE" id="PS51007">
    <property type="entry name" value="CYTC"/>
    <property type="match status" value="1"/>
</dbReference>
<dbReference type="InterPro" id="IPR009056">
    <property type="entry name" value="Cyt_c-like_dom"/>
</dbReference>
<evidence type="ECO:0000256" key="2">
    <source>
        <dbReference type="ARBA" id="ARBA00022448"/>
    </source>
</evidence>
<dbReference type="InterPro" id="IPR036909">
    <property type="entry name" value="Cyt_c-like_dom_sf"/>
</dbReference>
<protein>
    <submittedName>
        <fullName evidence="12">Cytochrome C</fullName>
    </submittedName>
</protein>
<feature type="signal peptide" evidence="10">
    <location>
        <begin position="1"/>
        <end position="21"/>
    </location>
</feature>
<comment type="subcellular location">
    <subcellularLocation>
        <location evidence="1">Periplasm</location>
    </subcellularLocation>
</comment>
<evidence type="ECO:0000256" key="8">
    <source>
        <dbReference type="PIRSR" id="PIRSR000005-1"/>
    </source>
</evidence>
<dbReference type="Gene3D" id="1.10.760.10">
    <property type="entry name" value="Cytochrome c-like domain"/>
    <property type="match status" value="2"/>
</dbReference>
<dbReference type="STRING" id="216142.LT40_15950"/>
<feature type="binding site" description="covalent" evidence="8">
    <location>
        <position position="41"/>
    </location>
    <ligand>
        <name>heme c</name>
        <dbReference type="ChEBI" id="CHEBI:61717"/>
        <label>1</label>
    </ligand>
</feature>
<keyword evidence="10" id="KW-0732">Signal</keyword>
<evidence type="ECO:0000256" key="3">
    <source>
        <dbReference type="ARBA" id="ARBA00022617"/>
    </source>
</evidence>